<organism evidence="4 5">
    <name type="scientific">Batrachochytrium salamandrivorans</name>
    <dbReference type="NCBI Taxonomy" id="1357716"/>
    <lineage>
        <taxon>Eukaryota</taxon>
        <taxon>Fungi</taxon>
        <taxon>Fungi incertae sedis</taxon>
        <taxon>Chytridiomycota</taxon>
        <taxon>Chytridiomycota incertae sedis</taxon>
        <taxon>Chytridiomycetes</taxon>
        <taxon>Rhizophydiales</taxon>
        <taxon>Rhizophydiales incertae sedis</taxon>
        <taxon>Batrachochytrium</taxon>
    </lineage>
</organism>
<accession>A0ABQ8F1L2</accession>
<evidence type="ECO:0000256" key="1">
    <source>
        <dbReference type="ARBA" id="ARBA00009003"/>
    </source>
</evidence>
<dbReference type="Proteomes" id="UP001648503">
    <property type="component" value="Unassembled WGS sequence"/>
</dbReference>
<evidence type="ECO:0008006" key="6">
    <source>
        <dbReference type="Google" id="ProtNLM"/>
    </source>
</evidence>
<protein>
    <recommendedName>
        <fullName evidence="6">Alpha 1,4-glycosyltransferase domain-containing protein</fullName>
    </recommendedName>
</protein>
<dbReference type="InterPro" id="IPR029044">
    <property type="entry name" value="Nucleotide-diphossugar_trans"/>
</dbReference>
<dbReference type="InterPro" id="IPR007577">
    <property type="entry name" value="GlycoTrfase_DXD_sugar-bd_CS"/>
</dbReference>
<evidence type="ECO:0000256" key="2">
    <source>
        <dbReference type="ARBA" id="ARBA00022679"/>
    </source>
</evidence>
<proteinExistence type="inferred from homology"/>
<dbReference type="Gene3D" id="3.90.550.20">
    <property type="match status" value="1"/>
</dbReference>
<evidence type="ECO:0000256" key="3">
    <source>
        <dbReference type="SAM" id="Phobius"/>
    </source>
</evidence>
<keyword evidence="3" id="KW-1133">Transmembrane helix</keyword>
<feature type="transmembrane region" description="Helical" evidence="3">
    <location>
        <begin position="310"/>
        <end position="332"/>
    </location>
</feature>
<keyword evidence="2" id="KW-0808">Transferase</keyword>
<evidence type="ECO:0000313" key="4">
    <source>
        <dbReference type="EMBL" id="KAH6590425.1"/>
    </source>
</evidence>
<keyword evidence="5" id="KW-1185">Reference proteome</keyword>
<dbReference type="PANTHER" id="PTHR32385:SF15">
    <property type="entry name" value="INOSITOL PHOSPHOCERAMIDE MANNOSYLTRANSFERASE 1"/>
    <property type="match status" value="1"/>
</dbReference>
<keyword evidence="3" id="KW-0472">Membrane</keyword>
<dbReference type="SUPFAM" id="SSF53448">
    <property type="entry name" value="Nucleotide-diphospho-sugar transferases"/>
    <property type="match status" value="1"/>
</dbReference>
<dbReference type="Pfam" id="PF04488">
    <property type="entry name" value="Gly_transf_sug"/>
    <property type="match status" value="1"/>
</dbReference>
<sequence>MRIFRITIICRLFLLVLLAGILFIWYTASWSSYLWSRPVWGPAAIRVSHLCENCTADPDPLIPRIIHQTWKDEYIPKKWQKAHGACNYWHPRSNWTHYFWTDSDARELIKAVDPEFLKIFDGYRYPIQRVDAVRYFILYEFGGIYMDLDIGCLKCLEPLLRYPAIIPKTTPIGFSNDFMASRPKHPMFKQMVEALPSSNQNLILPYATVFFSTGPMFLNMHVKNYLHKEQPLSPDTKIEYDTRVAKDANNQTYIKSMPKITDTDSVWVLEPLLYSGGRPHSFFMHFEGNSWHSADAVFILKFWSLISQKWTWLETLCFCMFCLFVFALFTYYRTCKRRFSLDVKTRRVD</sequence>
<evidence type="ECO:0000313" key="5">
    <source>
        <dbReference type="Proteomes" id="UP001648503"/>
    </source>
</evidence>
<dbReference type="EMBL" id="JAFCIX010000433">
    <property type="protein sequence ID" value="KAH6590425.1"/>
    <property type="molecule type" value="Genomic_DNA"/>
</dbReference>
<dbReference type="PANTHER" id="PTHR32385">
    <property type="entry name" value="MANNOSYL PHOSPHORYLINOSITOL CERAMIDE SYNTHASE"/>
    <property type="match status" value="1"/>
</dbReference>
<keyword evidence="3" id="KW-0812">Transmembrane</keyword>
<name>A0ABQ8F1L2_9FUNG</name>
<feature type="transmembrane region" description="Helical" evidence="3">
    <location>
        <begin position="12"/>
        <end position="35"/>
    </location>
</feature>
<comment type="caution">
    <text evidence="4">The sequence shown here is derived from an EMBL/GenBank/DDBJ whole genome shotgun (WGS) entry which is preliminary data.</text>
</comment>
<reference evidence="4 5" key="1">
    <citation type="submission" date="2021-02" db="EMBL/GenBank/DDBJ databases">
        <title>Variation within the Batrachochytrium salamandrivorans European outbreak.</title>
        <authorList>
            <person name="Kelly M."/>
            <person name="Pasmans F."/>
            <person name="Shea T.P."/>
            <person name="Munoz J.F."/>
            <person name="Carranza S."/>
            <person name="Cuomo C.A."/>
            <person name="Martel A."/>
        </authorList>
    </citation>
    <scope>NUCLEOTIDE SEQUENCE [LARGE SCALE GENOMIC DNA]</scope>
    <source>
        <strain evidence="4 5">AMFP18/2</strain>
    </source>
</reference>
<gene>
    <name evidence="4" type="ORF">BASA50_009400</name>
</gene>
<dbReference type="InterPro" id="IPR051706">
    <property type="entry name" value="Glycosyltransferase_domain"/>
</dbReference>
<comment type="similarity">
    <text evidence="1">Belongs to the glycosyltransferase 32 family.</text>
</comment>